<dbReference type="EMBL" id="PDFK01000003">
    <property type="protein sequence ID" value="PKU51331.1"/>
    <property type="molecule type" value="Genomic_DNA"/>
</dbReference>
<dbReference type="Gene3D" id="3.30.1450.10">
    <property type="match status" value="1"/>
</dbReference>
<keyword evidence="1" id="KW-0732">Signal</keyword>
<evidence type="ECO:0000313" key="3">
    <source>
        <dbReference type="Proteomes" id="UP000234956"/>
    </source>
</evidence>
<name>A0A2I0UZ34_9BACI</name>
<organism evidence="2 3">
    <name type="scientific">Lysinibacillus fusiformis</name>
    <dbReference type="NCBI Taxonomy" id="28031"/>
    <lineage>
        <taxon>Bacteria</taxon>
        <taxon>Bacillati</taxon>
        <taxon>Bacillota</taxon>
        <taxon>Bacilli</taxon>
        <taxon>Bacillales</taxon>
        <taxon>Bacillaceae</taxon>
        <taxon>Lysinibacillus</taxon>
    </lineage>
</organism>
<dbReference type="Proteomes" id="UP000234956">
    <property type="component" value="Unassembled WGS sequence"/>
</dbReference>
<gene>
    <name evidence="2" type="ORF">CRI88_11470</name>
</gene>
<proteinExistence type="predicted"/>
<reference evidence="2 3" key="1">
    <citation type="submission" date="2017-10" db="EMBL/GenBank/DDBJ databases">
        <title>Draft genome of Lysinibacillus fusiformis strain Juneja, a laboratory-derived pathogen of Drosophila melanogaster.</title>
        <authorList>
            <person name="Smith B.R."/>
            <person name="Unckless R.L."/>
        </authorList>
    </citation>
    <scope>NUCLEOTIDE SEQUENCE [LARGE SCALE GENOMIC DNA]</scope>
    <source>
        <strain evidence="2 3">Juneja</strain>
    </source>
</reference>
<sequence length="75" mass="8039">MEIAQNLIVNAVKATVKGMSLEEVESILGIGEFGGDMTTPNATTETYWYEGVSGGSAQLIFYNGTLGMKEEFGLQ</sequence>
<evidence type="ECO:0000256" key="1">
    <source>
        <dbReference type="ARBA" id="ARBA00022729"/>
    </source>
</evidence>
<dbReference type="RefSeq" id="WP_036126135.1">
    <property type="nucleotide sequence ID" value="NZ_JAZBNI010000002.1"/>
</dbReference>
<protein>
    <submittedName>
        <fullName evidence="2">Uncharacterized protein</fullName>
    </submittedName>
</protein>
<accession>A0A2I0UZ34</accession>
<dbReference type="AlphaFoldDB" id="A0A2I0UZ34"/>
<comment type="caution">
    <text evidence="2">The sequence shown here is derived from an EMBL/GenBank/DDBJ whole genome shotgun (WGS) entry which is preliminary data.</text>
</comment>
<dbReference type="InterPro" id="IPR037873">
    <property type="entry name" value="BamE-like"/>
</dbReference>
<evidence type="ECO:0000313" key="2">
    <source>
        <dbReference type="EMBL" id="PKU51331.1"/>
    </source>
</evidence>